<dbReference type="InterPro" id="IPR025948">
    <property type="entry name" value="HTH-like_dom"/>
</dbReference>
<dbReference type="PANTHER" id="PTHR46889">
    <property type="entry name" value="TRANSPOSASE INSF FOR INSERTION SEQUENCE IS3B-RELATED"/>
    <property type="match status" value="1"/>
</dbReference>
<organism evidence="2 3">
    <name type="scientific">Marinobacter segnicrescens</name>
    <dbReference type="NCBI Taxonomy" id="430453"/>
    <lineage>
        <taxon>Bacteria</taxon>
        <taxon>Pseudomonadati</taxon>
        <taxon>Pseudomonadota</taxon>
        <taxon>Gammaproteobacteria</taxon>
        <taxon>Pseudomonadales</taxon>
        <taxon>Marinobacteraceae</taxon>
        <taxon>Marinobacter</taxon>
    </lineage>
</organism>
<dbReference type="InterPro" id="IPR001584">
    <property type="entry name" value="Integrase_cat-core"/>
</dbReference>
<dbReference type="Proteomes" id="UP000198762">
    <property type="component" value="Unassembled WGS sequence"/>
</dbReference>
<accession>A0A1I0IBK4</accession>
<dbReference type="InterPro" id="IPR048020">
    <property type="entry name" value="Transpos_IS3"/>
</dbReference>
<reference evidence="3" key="1">
    <citation type="submission" date="2016-10" db="EMBL/GenBank/DDBJ databases">
        <authorList>
            <person name="Varghese N."/>
            <person name="Submissions S."/>
        </authorList>
    </citation>
    <scope>NUCLEOTIDE SEQUENCE [LARGE SCALE GENOMIC DNA]</scope>
    <source>
        <strain evidence="3">CGMCC 1.6489</strain>
    </source>
</reference>
<dbReference type="Pfam" id="PF13276">
    <property type="entry name" value="HTH_21"/>
    <property type="match status" value="1"/>
</dbReference>
<dbReference type="AlphaFoldDB" id="A0A1I0IBK4"/>
<dbReference type="Gene3D" id="3.30.420.10">
    <property type="entry name" value="Ribonuclease H-like superfamily/Ribonuclease H"/>
    <property type="match status" value="1"/>
</dbReference>
<dbReference type="Pfam" id="PF13333">
    <property type="entry name" value="rve_2"/>
    <property type="match status" value="1"/>
</dbReference>
<dbReference type="PANTHER" id="PTHR46889:SF4">
    <property type="entry name" value="TRANSPOSASE INSO FOR INSERTION SEQUENCE ELEMENT IS911B-RELATED"/>
    <property type="match status" value="1"/>
</dbReference>
<dbReference type="SUPFAM" id="SSF53098">
    <property type="entry name" value="Ribonuclease H-like"/>
    <property type="match status" value="1"/>
</dbReference>
<evidence type="ECO:0000313" key="3">
    <source>
        <dbReference type="Proteomes" id="UP000198762"/>
    </source>
</evidence>
<gene>
    <name evidence="2" type="ORF">SAMN04487962_1504</name>
</gene>
<dbReference type="NCBIfam" id="NF033516">
    <property type="entry name" value="transpos_IS3"/>
    <property type="match status" value="1"/>
</dbReference>
<dbReference type="PROSITE" id="PS50994">
    <property type="entry name" value="INTEGRASE"/>
    <property type="match status" value="1"/>
</dbReference>
<protein>
    <submittedName>
        <fullName evidence="2">Putative transposase</fullName>
    </submittedName>
</protein>
<dbReference type="InterPro" id="IPR012337">
    <property type="entry name" value="RNaseH-like_sf"/>
</dbReference>
<feature type="domain" description="Integrase catalytic" evidence="1">
    <location>
        <begin position="105"/>
        <end position="268"/>
    </location>
</feature>
<dbReference type="Pfam" id="PF00665">
    <property type="entry name" value="rve"/>
    <property type="match status" value="1"/>
</dbReference>
<dbReference type="STRING" id="430453.SAMN04487962_1504"/>
<proteinExistence type="predicted"/>
<keyword evidence="3" id="KW-1185">Reference proteome</keyword>
<sequence>MCRVLKVHFSGFYAWLHSPESPRAKANRRLVGMIKQAWLESGGVYGYRNITLDLKDLGERCSKNRVYRLMRNEGIRAQRGYKRHKGYYGGKPAHVAPNHLNREFEAQKPNERWVTDITYIRTHEGFLYLAAVLDLFSRQIVGWSMKSRMSTDLVMDALLMASWKRRPKQEVLIHSDQGSQYTSREWRDFLGDHHLKPSMSRRGNCHDNAVAESFFSLLKSERVKRKIYKDRETARQDIFDYIEMFYNPVRRHGNNGGLSPVDFEKQYFKQLSGV</sequence>
<evidence type="ECO:0000259" key="1">
    <source>
        <dbReference type="PROSITE" id="PS50994"/>
    </source>
</evidence>
<dbReference type="GO" id="GO:0015074">
    <property type="term" value="P:DNA integration"/>
    <property type="evidence" value="ECO:0007669"/>
    <property type="project" value="InterPro"/>
</dbReference>
<name>A0A1I0IBK4_9GAMM</name>
<dbReference type="InterPro" id="IPR036397">
    <property type="entry name" value="RNaseH_sf"/>
</dbReference>
<dbReference type="GO" id="GO:0003676">
    <property type="term" value="F:nucleic acid binding"/>
    <property type="evidence" value="ECO:0007669"/>
    <property type="project" value="InterPro"/>
</dbReference>
<evidence type="ECO:0000313" key="2">
    <source>
        <dbReference type="EMBL" id="SET93233.1"/>
    </source>
</evidence>
<dbReference type="EMBL" id="FOHZ01000050">
    <property type="protein sequence ID" value="SET93233.1"/>
    <property type="molecule type" value="Genomic_DNA"/>
</dbReference>
<dbReference type="InterPro" id="IPR050900">
    <property type="entry name" value="Transposase_IS3/IS150/IS904"/>
</dbReference>